<gene>
    <name evidence="3" type="ORF">FHS94_001003</name>
</gene>
<evidence type="ECO:0000313" key="4">
    <source>
        <dbReference type="Proteomes" id="UP000546200"/>
    </source>
</evidence>
<protein>
    <submittedName>
        <fullName evidence="3">Uncharacterized protein</fullName>
    </submittedName>
</protein>
<dbReference type="Proteomes" id="UP000546200">
    <property type="component" value="Unassembled WGS sequence"/>
</dbReference>
<evidence type="ECO:0000313" key="3">
    <source>
        <dbReference type="EMBL" id="MBB5714180.1"/>
    </source>
</evidence>
<comment type="caution">
    <text evidence="3">The sequence shown here is derived from an EMBL/GenBank/DDBJ whole genome shotgun (WGS) entry which is preliminary data.</text>
</comment>
<dbReference type="AlphaFoldDB" id="A0A7W9BBI1"/>
<organism evidence="3 4">
    <name type="scientific">Sphingomonas aerophila</name>
    <dbReference type="NCBI Taxonomy" id="1344948"/>
    <lineage>
        <taxon>Bacteria</taxon>
        <taxon>Pseudomonadati</taxon>
        <taxon>Pseudomonadota</taxon>
        <taxon>Alphaproteobacteria</taxon>
        <taxon>Sphingomonadales</taxon>
        <taxon>Sphingomonadaceae</taxon>
        <taxon>Sphingomonas</taxon>
    </lineage>
</organism>
<feature type="signal peptide" evidence="2">
    <location>
        <begin position="1"/>
        <end position="20"/>
    </location>
</feature>
<name>A0A7W9BBI1_9SPHN</name>
<dbReference type="RefSeq" id="WP_184055221.1">
    <property type="nucleotide sequence ID" value="NZ_JACIJK010000002.1"/>
</dbReference>
<evidence type="ECO:0000256" key="1">
    <source>
        <dbReference type="SAM" id="MobiDB-lite"/>
    </source>
</evidence>
<evidence type="ECO:0000256" key="2">
    <source>
        <dbReference type="SAM" id="SignalP"/>
    </source>
</evidence>
<feature type="region of interest" description="Disordered" evidence="1">
    <location>
        <begin position="23"/>
        <end position="51"/>
    </location>
</feature>
<feature type="chain" id="PRO_5031264600" evidence="2">
    <location>
        <begin position="21"/>
        <end position="83"/>
    </location>
</feature>
<sequence length="83" mass="9031">MKFFVAAIFAISSMSSSVQAQKIEKAQPQPKPTKSAKKICKSSNSTGSRVPASVCHTQAEWDAIEQQGDFSLAQQKFQIIGNK</sequence>
<keyword evidence="2" id="KW-0732">Signal</keyword>
<keyword evidence="4" id="KW-1185">Reference proteome</keyword>
<reference evidence="3 4" key="1">
    <citation type="submission" date="2020-08" db="EMBL/GenBank/DDBJ databases">
        <title>Genomic Encyclopedia of Type Strains, Phase IV (KMG-IV): sequencing the most valuable type-strain genomes for metagenomic binning, comparative biology and taxonomic classification.</title>
        <authorList>
            <person name="Goeker M."/>
        </authorList>
    </citation>
    <scope>NUCLEOTIDE SEQUENCE [LARGE SCALE GENOMIC DNA]</scope>
    <source>
        <strain evidence="3 4">DSM 100044</strain>
    </source>
</reference>
<accession>A0A7W9BBI1</accession>
<proteinExistence type="predicted"/>
<dbReference type="EMBL" id="JACIJK010000002">
    <property type="protein sequence ID" value="MBB5714180.1"/>
    <property type="molecule type" value="Genomic_DNA"/>
</dbReference>